<organism evidence="1">
    <name type="scientific">marine sediment metagenome</name>
    <dbReference type="NCBI Taxonomy" id="412755"/>
    <lineage>
        <taxon>unclassified sequences</taxon>
        <taxon>metagenomes</taxon>
        <taxon>ecological metagenomes</taxon>
    </lineage>
</organism>
<reference evidence="1" key="1">
    <citation type="journal article" date="2014" name="Front. Microbiol.">
        <title>High frequency of phylogenetically diverse reductive dehalogenase-homologous genes in deep subseafloor sedimentary metagenomes.</title>
        <authorList>
            <person name="Kawai M."/>
            <person name="Futagami T."/>
            <person name="Toyoda A."/>
            <person name="Takaki Y."/>
            <person name="Nishi S."/>
            <person name="Hori S."/>
            <person name="Arai W."/>
            <person name="Tsubouchi T."/>
            <person name="Morono Y."/>
            <person name="Uchiyama I."/>
            <person name="Ito T."/>
            <person name="Fujiyama A."/>
            <person name="Inagaki F."/>
            <person name="Takami H."/>
        </authorList>
    </citation>
    <scope>NUCLEOTIDE SEQUENCE</scope>
    <source>
        <strain evidence="1">Expedition CK06-06</strain>
    </source>
</reference>
<protein>
    <submittedName>
        <fullName evidence="1">Uncharacterized protein</fullName>
    </submittedName>
</protein>
<comment type="caution">
    <text evidence="1">The sequence shown here is derived from an EMBL/GenBank/DDBJ whole genome shotgun (WGS) entry which is preliminary data.</text>
</comment>
<dbReference type="AlphaFoldDB" id="X1HVK1"/>
<name>X1HVK1_9ZZZZ</name>
<feature type="non-terminal residue" evidence="1">
    <location>
        <position position="1"/>
    </location>
</feature>
<gene>
    <name evidence="1" type="ORF">S03H2_31194</name>
</gene>
<dbReference type="EMBL" id="BARU01018905">
    <property type="protein sequence ID" value="GAH61095.1"/>
    <property type="molecule type" value="Genomic_DNA"/>
</dbReference>
<sequence>GDCIDEHDIDESGRHFWSKGWRVDKDLGRGHYRILYARGKRTDGTVTWTSGKNMRKSNQCKITIPEARAKRR</sequence>
<accession>X1HVK1</accession>
<proteinExistence type="predicted"/>
<evidence type="ECO:0000313" key="1">
    <source>
        <dbReference type="EMBL" id="GAH61095.1"/>
    </source>
</evidence>